<comment type="similarity">
    <text evidence="3">Belongs to the ARL6IP4 family.</text>
</comment>
<protein>
    <recommendedName>
        <fullName evidence="4">ADP-ribosylation factor-like protein 6-interacting protein 4</fullName>
    </recommendedName>
</protein>
<dbReference type="GO" id="GO:0016607">
    <property type="term" value="C:nuclear speck"/>
    <property type="evidence" value="ECO:0007669"/>
    <property type="project" value="UniProtKB-SubCell"/>
</dbReference>
<dbReference type="EMBL" id="OA569044">
    <property type="protein sequence ID" value="CAD7202151.1"/>
    <property type="molecule type" value="Genomic_DNA"/>
</dbReference>
<name>A0A7R8VPK7_TIMDO</name>
<dbReference type="AlphaFoldDB" id="A0A7R8VPK7"/>
<keyword evidence="7" id="KW-0539">Nucleus</keyword>
<sequence>MGKTTRSQRSRSSSPDSSQVNKKRESSSEEESKPLKKKLCVEPVEEKKTKLATHDDSEDSTESVNRETHKKHKKSKKKKNKKDKKHKKKSKKEKKDGSESSATKDAGSSEDRLLLDRAKSMAPMTKEEWDKRQNVVRRVVDEETGRSRLIKGDGEVLEEIVSKKQHREINRLATKGDGKFFQKTITSSKK</sequence>
<evidence type="ECO:0000256" key="6">
    <source>
        <dbReference type="ARBA" id="ARBA00023187"/>
    </source>
</evidence>
<evidence type="ECO:0000256" key="8">
    <source>
        <dbReference type="SAM" id="MobiDB-lite"/>
    </source>
</evidence>
<feature type="compositionally biased region" description="Basic residues" evidence="8">
    <location>
        <begin position="68"/>
        <end position="92"/>
    </location>
</feature>
<gene>
    <name evidence="9" type="ORF">TDIB3V08_LOCUS8336</name>
</gene>
<dbReference type="GO" id="GO:0005730">
    <property type="term" value="C:nucleolus"/>
    <property type="evidence" value="ECO:0007669"/>
    <property type="project" value="UniProtKB-SubCell"/>
</dbReference>
<evidence type="ECO:0000256" key="4">
    <source>
        <dbReference type="ARBA" id="ARBA00017993"/>
    </source>
</evidence>
<accession>A0A7R8VPK7</accession>
<dbReference type="GO" id="GO:0006397">
    <property type="term" value="P:mRNA processing"/>
    <property type="evidence" value="ECO:0007669"/>
    <property type="project" value="UniProtKB-KW"/>
</dbReference>
<evidence type="ECO:0000256" key="5">
    <source>
        <dbReference type="ARBA" id="ARBA00022664"/>
    </source>
</evidence>
<keyword evidence="5" id="KW-0507">mRNA processing</keyword>
<reference evidence="9" key="1">
    <citation type="submission" date="2020-11" db="EMBL/GenBank/DDBJ databases">
        <authorList>
            <person name="Tran Van P."/>
        </authorList>
    </citation>
    <scope>NUCLEOTIDE SEQUENCE</scope>
</reference>
<evidence type="ECO:0000256" key="7">
    <source>
        <dbReference type="ARBA" id="ARBA00023242"/>
    </source>
</evidence>
<dbReference type="Pfam" id="PF10500">
    <property type="entry name" value="SR-25"/>
    <property type="match status" value="1"/>
</dbReference>
<proteinExistence type="inferred from homology"/>
<evidence type="ECO:0000256" key="3">
    <source>
        <dbReference type="ARBA" id="ARBA00006852"/>
    </source>
</evidence>
<evidence type="ECO:0000313" key="9">
    <source>
        <dbReference type="EMBL" id="CAD7202151.1"/>
    </source>
</evidence>
<evidence type="ECO:0000256" key="1">
    <source>
        <dbReference type="ARBA" id="ARBA00004324"/>
    </source>
</evidence>
<feature type="compositionally biased region" description="Basic and acidic residues" evidence="8">
    <location>
        <begin position="22"/>
        <end position="34"/>
    </location>
</feature>
<dbReference type="GO" id="GO:0008380">
    <property type="term" value="P:RNA splicing"/>
    <property type="evidence" value="ECO:0007669"/>
    <property type="project" value="UniProtKB-KW"/>
</dbReference>
<evidence type="ECO:0000256" key="2">
    <source>
        <dbReference type="ARBA" id="ARBA00004604"/>
    </source>
</evidence>
<feature type="region of interest" description="Disordered" evidence="8">
    <location>
        <begin position="1"/>
        <end position="130"/>
    </location>
</feature>
<dbReference type="InterPro" id="IPR019532">
    <property type="entry name" value="Nucl_RNA-splicing_assoc_SR-25"/>
</dbReference>
<keyword evidence="6" id="KW-0508">mRNA splicing</keyword>
<comment type="subcellular location">
    <subcellularLocation>
        <location evidence="1">Nucleus speckle</location>
    </subcellularLocation>
    <subcellularLocation>
        <location evidence="2">Nucleus</location>
        <location evidence="2">Nucleolus</location>
    </subcellularLocation>
</comment>
<organism evidence="9">
    <name type="scientific">Timema douglasi</name>
    <name type="common">Walking stick</name>
    <dbReference type="NCBI Taxonomy" id="61478"/>
    <lineage>
        <taxon>Eukaryota</taxon>
        <taxon>Metazoa</taxon>
        <taxon>Ecdysozoa</taxon>
        <taxon>Arthropoda</taxon>
        <taxon>Hexapoda</taxon>
        <taxon>Insecta</taxon>
        <taxon>Pterygota</taxon>
        <taxon>Neoptera</taxon>
        <taxon>Polyneoptera</taxon>
        <taxon>Phasmatodea</taxon>
        <taxon>Timematodea</taxon>
        <taxon>Timematoidea</taxon>
        <taxon>Timematidae</taxon>
        <taxon>Timema</taxon>
    </lineage>
</organism>
<feature type="compositionally biased region" description="Basic and acidic residues" evidence="8">
    <location>
        <begin position="107"/>
        <end position="130"/>
    </location>
</feature>
<feature type="compositionally biased region" description="Basic and acidic residues" evidence="8">
    <location>
        <begin position="44"/>
        <end position="55"/>
    </location>
</feature>